<gene>
    <name evidence="3" type="ORF">C4E15_29145</name>
</gene>
<proteinExistence type="predicted"/>
<keyword evidence="1" id="KW-0732">Signal</keyword>
<dbReference type="EMBL" id="PREU01000021">
    <property type="protein sequence ID" value="PPA72762.1"/>
    <property type="molecule type" value="Genomic_DNA"/>
</dbReference>
<dbReference type="Proteomes" id="UP000239990">
    <property type="component" value="Unassembled WGS sequence"/>
</dbReference>
<evidence type="ECO:0000313" key="3">
    <source>
        <dbReference type="EMBL" id="PPA72762.1"/>
    </source>
</evidence>
<dbReference type="AlphaFoldDB" id="A0A2S5GI88"/>
<dbReference type="Pfam" id="PF13827">
    <property type="entry name" value="DUF4189"/>
    <property type="match status" value="2"/>
</dbReference>
<evidence type="ECO:0000313" key="4">
    <source>
        <dbReference type="Proteomes" id="UP000239990"/>
    </source>
</evidence>
<reference evidence="3 4" key="1">
    <citation type="submission" date="2018-02" db="EMBL/GenBank/DDBJ databases">
        <title>Draft Genome of Achromobacter spanius stain 6.</title>
        <authorList>
            <person name="Gunasekera T.S."/>
            <person name="Radwan O."/>
            <person name="Ruiz O.N."/>
        </authorList>
    </citation>
    <scope>NUCLEOTIDE SEQUENCE [LARGE SCALE GENOMIC DNA]</scope>
    <source>
        <strain evidence="3 4">6</strain>
    </source>
</reference>
<feature type="chain" id="PRO_5015467022" description="DUF4189 domain-containing protein" evidence="1">
    <location>
        <begin position="31"/>
        <end position="277"/>
    </location>
</feature>
<feature type="domain" description="DUF4189" evidence="2">
    <location>
        <begin position="34"/>
        <end position="126"/>
    </location>
</feature>
<organism evidence="3 4">
    <name type="scientific">Achromobacter spanius</name>
    <dbReference type="NCBI Taxonomy" id="217203"/>
    <lineage>
        <taxon>Bacteria</taxon>
        <taxon>Pseudomonadati</taxon>
        <taxon>Pseudomonadota</taxon>
        <taxon>Betaproteobacteria</taxon>
        <taxon>Burkholderiales</taxon>
        <taxon>Alcaligenaceae</taxon>
        <taxon>Achromobacter</taxon>
    </lineage>
</organism>
<name>A0A2S5GI88_9BURK</name>
<evidence type="ECO:0000259" key="2">
    <source>
        <dbReference type="Pfam" id="PF13827"/>
    </source>
</evidence>
<feature type="domain" description="DUF4189" evidence="2">
    <location>
        <begin position="165"/>
        <end position="256"/>
    </location>
</feature>
<protein>
    <recommendedName>
        <fullName evidence="2">DUF4189 domain-containing protein</fullName>
    </recommendedName>
</protein>
<dbReference type="OrthoDB" id="8653034at2"/>
<feature type="signal peptide" evidence="1">
    <location>
        <begin position="1"/>
        <end position="30"/>
    </location>
</feature>
<comment type="caution">
    <text evidence="3">The sequence shown here is derived from an EMBL/GenBank/DDBJ whole genome shotgun (WGS) entry which is preliminary data.</text>
</comment>
<accession>A0A2S5GI88</accession>
<sequence length="277" mass="29683">MMPARFHPLIRAAFAAIALLAGLAASPAYADKQFGGVATDGNHDKTYWTLPEASQKDAEASSLAECRRQGGKDCKKLNWFSDSCLAYARNSRQDLFPGNSVSSELAAKKAMRRCTAGSPDGKCRLVSLPYCVGPGYSAADLQGAKRAKPADVEALSAKVNDRQYWGAVAEGADGGLVYSDGYPKEDDAVSTLLKWEECKDCRKVLTYKDTCVGMAWVKGSEGRGTRFTALNPDPVAAREQARKECSAKTGAPACVAMLRCSGRAYIDGYPGEDVKPK</sequence>
<dbReference type="InterPro" id="IPR025240">
    <property type="entry name" value="DUF4189"/>
</dbReference>
<evidence type="ECO:0000256" key="1">
    <source>
        <dbReference type="SAM" id="SignalP"/>
    </source>
</evidence>